<dbReference type="GeneID" id="110989030"/>
<dbReference type="KEGG" id="aplc:110989030"/>
<feature type="region of interest" description="Disordered" evidence="1">
    <location>
        <begin position="264"/>
        <end position="340"/>
    </location>
</feature>
<accession>A0A8B7ZVJ1</accession>
<dbReference type="OMA" id="NAHEEND"/>
<dbReference type="PANTHER" id="PTHR46645:SF2">
    <property type="entry name" value="GRAM DOMAIN-CONTAINING PROTEIN 2B"/>
    <property type="match status" value="1"/>
</dbReference>
<dbReference type="CDD" id="cd13220">
    <property type="entry name" value="PH-GRAM_GRAMDC"/>
    <property type="match status" value="1"/>
</dbReference>
<sequence length="459" mass="51272">MEETVKETHPHDAVASDPVHLRPRSRSAFAIGGVRSLSQSEEGVEGGSPVKPRLHNRWSYEGIRRVSFSSDNALEETDIQVVGSPTSLKPSIQITVAGGADGSDILEADEAPSSPQLTDKKDSLRLRTTSRSRSLPKVIVGAFSKLEEKSQGNRNRQYHKLFEGISPNENLVKSYPCALMRDILIQGRMFISANWICFYSNILIGHETKIAIPVDTIRAIFKMKYTFLVPSAISIHTHTNKHVFGSLLSRRATYKKLMQIWDGKSNDDDEEKSTVSHDGSYYADGPETSVTENQPSDDSDDNSRRSYRLRSGSRKKNSRREYRVPEDQERVEQKTATGGRLSPSTFMTRVKYVAASVRAKHLVLPLAILVICCLSVSSVVLSYRIARIQAQLQRLPDVAEALEWNRLLVASQSGHIDQISKIRDTLVLSLQLLNKMHSSLDLLYQSTTNTDVNSPPPQL</sequence>
<feature type="compositionally biased region" description="Basic residues" evidence="1">
    <location>
        <begin position="305"/>
        <end position="318"/>
    </location>
</feature>
<dbReference type="OrthoDB" id="74360at2759"/>
<dbReference type="Pfam" id="PF02893">
    <property type="entry name" value="GRAM"/>
    <property type="match status" value="1"/>
</dbReference>
<dbReference type="Gene3D" id="2.30.29.30">
    <property type="entry name" value="Pleckstrin-homology domain (PH domain)/Phosphotyrosine-binding domain (PTB)"/>
    <property type="match status" value="1"/>
</dbReference>
<name>A0A8B7ZVJ1_ACAPL</name>
<evidence type="ECO:0000313" key="5">
    <source>
        <dbReference type="RefSeq" id="XP_022108795.1"/>
    </source>
</evidence>
<evidence type="ECO:0000256" key="2">
    <source>
        <dbReference type="SAM" id="Phobius"/>
    </source>
</evidence>
<keyword evidence="2" id="KW-0472">Membrane</keyword>
<dbReference type="InterPro" id="IPR011993">
    <property type="entry name" value="PH-like_dom_sf"/>
</dbReference>
<feature type="region of interest" description="Disordered" evidence="1">
    <location>
        <begin position="1"/>
        <end position="21"/>
    </location>
</feature>
<dbReference type="PANTHER" id="PTHR46645">
    <property type="entry name" value="GRAM DOMAIN-CONTAINING PROTEIN 2B-RELATED"/>
    <property type="match status" value="1"/>
</dbReference>
<feature type="domain" description="GRAM" evidence="3">
    <location>
        <begin position="156"/>
        <end position="224"/>
    </location>
</feature>
<feature type="transmembrane region" description="Helical" evidence="2">
    <location>
        <begin position="362"/>
        <end position="386"/>
    </location>
</feature>
<keyword evidence="2" id="KW-0812">Transmembrane</keyword>
<feature type="region of interest" description="Disordered" evidence="1">
    <location>
        <begin position="103"/>
        <end position="126"/>
    </location>
</feature>
<dbReference type="AlphaFoldDB" id="A0A8B7ZVJ1"/>
<keyword evidence="2" id="KW-1133">Transmembrane helix</keyword>
<organism evidence="4 5">
    <name type="scientific">Acanthaster planci</name>
    <name type="common">Crown-of-thorns starfish</name>
    <dbReference type="NCBI Taxonomy" id="133434"/>
    <lineage>
        <taxon>Eukaryota</taxon>
        <taxon>Metazoa</taxon>
        <taxon>Echinodermata</taxon>
        <taxon>Eleutherozoa</taxon>
        <taxon>Asterozoa</taxon>
        <taxon>Asteroidea</taxon>
        <taxon>Valvatacea</taxon>
        <taxon>Valvatida</taxon>
        <taxon>Acanthasteridae</taxon>
        <taxon>Acanthaster</taxon>
    </lineage>
</organism>
<protein>
    <submittedName>
        <fullName evidence="5">GRAM domain-containing protein 2B-like isoform X1</fullName>
    </submittedName>
</protein>
<feature type="compositionally biased region" description="Basic and acidic residues" evidence="1">
    <location>
        <begin position="319"/>
        <end position="333"/>
    </location>
</feature>
<dbReference type="GO" id="GO:0005881">
    <property type="term" value="C:cytoplasmic microtubule"/>
    <property type="evidence" value="ECO:0007669"/>
    <property type="project" value="TreeGrafter"/>
</dbReference>
<dbReference type="RefSeq" id="XP_022108795.1">
    <property type="nucleotide sequence ID" value="XM_022253103.1"/>
</dbReference>
<evidence type="ECO:0000259" key="3">
    <source>
        <dbReference type="SMART" id="SM00568"/>
    </source>
</evidence>
<evidence type="ECO:0000256" key="1">
    <source>
        <dbReference type="SAM" id="MobiDB-lite"/>
    </source>
</evidence>
<dbReference type="InterPro" id="IPR052633">
    <property type="entry name" value="GRAM_domain_protein_2B"/>
</dbReference>
<feature type="compositionally biased region" description="Basic and acidic residues" evidence="1">
    <location>
        <begin position="1"/>
        <end position="14"/>
    </location>
</feature>
<dbReference type="SMART" id="SM00568">
    <property type="entry name" value="GRAM"/>
    <property type="match status" value="1"/>
</dbReference>
<gene>
    <name evidence="5" type="primary">LOC110989030</name>
</gene>
<proteinExistence type="predicted"/>
<evidence type="ECO:0000313" key="4">
    <source>
        <dbReference type="Proteomes" id="UP000694845"/>
    </source>
</evidence>
<keyword evidence="4" id="KW-1185">Reference proteome</keyword>
<dbReference type="InterPro" id="IPR004182">
    <property type="entry name" value="GRAM"/>
</dbReference>
<reference evidence="5" key="1">
    <citation type="submission" date="2025-08" db="UniProtKB">
        <authorList>
            <consortium name="RefSeq"/>
        </authorList>
    </citation>
    <scope>IDENTIFICATION</scope>
</reference>
<dbReference type="Proteomes" id="UP000694845">
    <property type="component" value="Unplaced"/>
</dbReference>